<evidence type="ECO:0000256" key="1">
    <source>
        <dbReference type="SAM" id="MobiDB-lite"/>
    </source>
</evidence>
<feature type="compositionally biased region" description="Low complexity" evidence="1">
    <location>
        <begin position="117"/>
        <end position="126"/>
    </location>
</feature>
<dbReference type="EMBL" id="JABSTU010000007">
    <property type="protein sequence ID" value="KAH8026711.1"/>
    <property type="molecule type" value="Genomic_DNA"/>
</dbReference>
<evidence type="ECO:0000313" key="2">
    <source>
        <dbReference type="EMBL" id="KAH8026711.1"/>
    </source>
</evidence>
<keyword evidence="3" id="KW-1185">Reference proteome</keyword>
<gene>
    <name evidence="2" type="ORF">HPB51_024210</name>
</gene>
<proteinExistence type="predicted"/>
<dbReference type="Proteomes" id="UP000821866">
    <property type="component" value="Unassembled WGS sequence"/>
</dbReference>
<reference evidence="2" key="2">
    <citation type="submission" date="2021-09" db="EMBL/GenBank/DDBJ databases">
        <authorList>
            <person name="Jia N."/>
            <person name="Wang J."/>
            <person name="Shi W."/>
            <person name="Du L."/>
            <person name="Sun Y."/>
            <person name="Zhan W."/>
            <person name="Jiang J."/>
            <person name="Wang Q."/>
            <person name="Zhang B."/>
            <person name="Ji P."/>
            <person name="Sakyi L.B."/>
            <person name="Cui X."/>
            <person name="Yuan T."/>
            <person name="Jiang B."/>
            <person name="Yang W."/>
            <person name="Lam T.T.-Y."/>
            <person name="Chang Q."/>
            <person name="Ding S."/>
            <person name="Wang X."/>
            <person name="Zhu J."/>
            <person name="Ruan X."/>
            <person name="Zhao L."/>
            <person name="Wei J."/>
            <person name="Que T."/>
            <person name="Du C."/>
            <person name="Cheng J."/>
            <person name="Dai P."/>
            <person name="Han X."/>
            <person name="Huang E."/>
            <person name="Gao Y."/>
            <person name="Liu J."/>
            <person name="Shao H."/>
            <person name="Ye R."/>
            <person name="Li L."/>
            <person name="Wei W."/>
            <person name="Wang X."/>
            <person name="Wang C."/>
            <person name="Huo Q."/>
            <person name="Li W."/>
            <person name="Guo W."/>
            <person name="Chen H."/>
            <person name="Chen S."/>
            <person name="Zhou L."/>
            <person name="Zhou L."/>
            <person name="Ni X."/>
            <person name="Tian J."/>
            <person name="Zhou Y."/>
            <person name="Sheng Y."/>
            <person name="Liu T."/>
            <person name="Pan Y."/>
            <person name="Xia L."/>
            <person name="Li J."/>
            <person name="Zhao F."/>
            <person name="Cao W."/>
        </authorList>
    </citation>
    <scope>NUCLEOTIDE SEQUENCE</scope>
    <source>
        <strain evidence="2">Rmic-2018</strain>
        <tissue evidence="2">Larvae</tissue>
    </source>
</reference>
<comment type="caution">
    <text evidence="2">The sequence shown here is derived from an EMBL/GenBank/DDBJ whole genome shotgun (WGS) entry which is preliminary data.</text>
</comment>
<evidence type="ECO:0000313" key="3">
    <source>
        <dbReference type="Proteomes" id="UP000821866"/>
    </source>
</evidence>
<organism evidence="2 3">
    <name type="scientific">Rhipicephalus microplus</name>
    <name type="common">Cattle tick</name>
    <name type="synonym">Boophilus microplus</name>
    <dbReference type="NCBI Taxonomy" id="6941"/>
    <lineage>
        <taxon>Eukaryota</taxon>
        <taxon>Metazoa</taxon>
        <taxon>Ecdysozoa</taxon>
        <taxon>Arthropoda</taxon>
        <taxon>Chelicerata</taxon>
        <taxon>Arachnida</taxon>
        <taxon>Acari</taxon>
        <taxon>Parasitiformes</taxon>
        <taxon>Ixodida</taxon>
        <taxon>Ixodoidea</taxon>
        <taxon>Ixodidae</taxon>
        <taxon>Rhipicephalinae</taxon>
        <taxon>Rhipicephalus</taxon>
        <taxon>Boophilus</taxon>
    </lineage>
</organism>
<protein>
    <submittedName>
        <fullName evidence="2">Uncharacterized protein</fullName>
    </submittedName>
</protein>
<sequence length="126" mass="13978">MEVNICQAAEMLTGSWWKNKTSNISNCWRKAGLLVTLLAAQYCETTPRDCNDEVELDPEQWNELTGKLPIDTAVTLEDYVNSDCAMATSAELTCEEIVSQVREQDCPSSDEDDTADAETGTTKQAY</sequence>
<reference evidence="2" key="1">
    <citation type="journal article" date="2020" name="Cell">
        <title>Large-Scale Comparative Analyses of Tick Genomes Elucidate Their Genetic Diversity and Vector Capacities.</title>
        <authorList>
            <consortium name="Tick Genome and Microbiome Consortium (TIGMIC)"/>
            <person name="Jia N."/>
            <person name="Wang J."/>
            <person name="Shi W."/>
            <person name="Du L."/>
            <person name="Sun Y."/>
            <person name="Zhan W."/>
            <person name="Jiang J.F."/>
            <person name="Wang Q."/>
            <person name="Zhang B."/>
            <person name="Ji P."/>
            <person name="Bell-Sakyi L."/>
            <person name="Cui X.M."/>
            <person name="Yuan T.T."/>
            <person name="Jiang B.G."/>
            <person name="Yang W.F."/>
            <person name="Lam T.T."/>
            <person name="Chang Q.C."/>
            <person name="Ding S.J."/>
            <person name="Wang X.J."/>
            <person name="Zhu J.G."/>
            <person name="Ruan X.D."/>
            <person name="Zhao L."/>
            <person name="Wei J.T."/>
            <person name="Ye R.Z."/>
            <person name="Que T.C."/>
            <person name="Du C.H."/>
            <person name="Zhou Y.H."/>
            <person name="Cheng J.X."/>
            <person name="Dai P.F."/>
            <person name="Guo W.B."/>
            <person name="Han X.H."/>
            <person name="Huang E.J."/>
            <person name="Li L.F."/>
            <person name="Wei W."/>
            <person name="Gao Y.C."/>
            <person name="Liu J.Z."/>
            <person name="Shao H.Z."/>
            <person name="Wang X."/>
            <person name="Wang C.C."/>
            <person name="Yang T.C."/>
            <person name="Huo Q.B."/>
            <person name="Li W."/>
            <person name="Chen H.Y."/>
            <person name="Chen S.E."/>
            <person name="Zhou L.G."/>
            <person name="Ni X.B."/>
            <person name="Tian J.H."/>
            <person name="Sheng Y."/>
            <person name="Liu T."/>
            <person name="Pan Y.S."/>
            <person name="Xia L.Y."/>
            <person name="Li J."/>
            <person name="Zhao F."/>
            <person name="Cao W.C."/>
        </authorList>
    </citation>
    <scope>NUCLEOTIDE SEQUENCE</scope>
    <source>
        <strain evidence="2">Rmic-2018</strain>
    </source>
</reference>
<dbReference type="AlphaFoldDB" id="A0A9J6DWY0"/>
<feature type="region of interest" description="Disordered" evidence="1">
    <location>
        <begin position="103"/>
        <end position="126"/>
    </location>
</feature>
<accession>A0A9J6DWY0</accession>
<name>A0A9J6DWY0_RHIMP</name>